<sequence length="210" mass="24735">MSNLLFEEEKDNSVSFSNKSVQNRNLQVLQRMYGEDISLDVLQRKMEQFNGNIGLVIDDLSLMITKSPMSTHSNPREDMIGLDIFRLPSLREQSYPETEYCLPQTSFKRPNSVNAKMDKLYHKELEFIDSIENPTIKSERGREEKELKQRTSLVWICVTNAQSEILKLACKYASARKVVLFVDIMERYRGQYTISDVFHHYRYSVEFFFF</sequence>
<dbReference type="AlphaFoldDB" id="X6LUS1"/>
<dbReference type="EMBL" id="ASPP01027856">
    <property type="protein sequence ID" value="ETO05688.1"/>
    <property type="molecule type" value="Genomic_DNA"/>
</dbReference>
<name>X6LUS1_RETFI</name>
<protein>
    <submittedName>
        <fullName evidence="1">Uncharacterized protein</fullName>
    </submittedName>
</protein>
<accession>X6LUS1</accession>
<proteinExistence type="predicted"/>
<comment type="caution">
    <text evidence="1">The sequence shown here is derived from an EMBL/GenBank/DDBJ whole genome shotgun (WGS) entry which is preliminary data.</text>
</comment>
<reference evidence="1 2" key="1">
    <citation type="journal article" date="2013" name="Curr. Biol.">
        <title>The Genome of the Foraminiferan Reticulomyxa filosa.</title>
        <authorList>
            <person name="Glockner G."/>
            <person name="Hulsmann N."/>
            <person name="Schleicher M."/>
            <person name="Noegel A.A."/>
            <person name="Eichinger L."/>
            <person name="Gallinger C."/>
            <person name="Pawlowski J."/>
            <person name="Sierra R."/>
            <person name="Euteneuer U."/>
            <person name="Pillet L."/>
            <person name="Moustafa A."/>
            <person name="Platzer M."/>
            <person name="Groth M."/>
            <person name="Szafranski K."/>
            <person name="Schliwa M."/>
        </authorList>
    </citation>
    <scope>NUCLEOTIDE SEQUENCE [LARGE SCALE GENOMIC DNA]</scope>
</reference>
<evidence type="ECO:0000313" key="2">
    <source>
        <dbReference type="Proteomes" id="UP000023152"/>
    </source>
</evidence>
<organism evidence="1 2">
    <name type="scientific">Reticulomyxa filosa</name>
    <dbReference type="NCBI Taxonomy" id="46433"/>
    <lineage>
        <taxon>Eukaryota</taxon>
        <taxon>Sar</taxon>
        <taxon>Rhizaria</taxon>
        <taxon>Retaria</taxon>
        <taxon>Foraminifera</taxon>
        <taxon>Monothalamids</taxon>
        <taxon>Reticulomyxidae</taxon>
        <taxon>Reticulomyxa</taxon>
    </lineage>
</organism>
<keyword evidence="2" id="KW-1185">Reference proteome</keyword>
<dbReference type="Proteomes" id="UP000023152">
    <property type="component" value="Unassembled WGS sequence"/>
</dbReference>
<evidence type="ECO:0000313" key="1">
    <source>
        <dbReference type="EMBL" id="ETO05688.1"/>
    </source>
</evidence>
<gene>
    <name evidence="1" type="ORF">RFI_31707</name>
</gene>